<comment type="pathway">
    <text evidence="9">Protein modification; lipoprotein biosynthesis (N-acyl transfer).</text>
</comment>
<dbReference type="InterPro" id="IPR036526">
    <property type="entry name" value="C-N_Hydrolase_sf"/>
</dbReference>
<evidence type="ECO:0000256" key="9">
    <source>
        <dbReference type="HAMAP-Rule" id="MF_01148"/>
    </source>
</evidence>
<protein>
    <recommendedName>
        <fullName evidence="9">Apolipoprotein N-acyltransferase</fullName>
        <shortName evidence="9">ALP N-acyltransferase</shortName>
        <ecNumber evidence="9">2.3.1.269</ecNumber>
    </recommendedName>
</protein>
<dbReference type="Pfam" id="PF00795">
    <property type="entry name" value="CN_hydrolase"/>
    <property type="match status" value="1"/>
</dbReference>
<keyword evidence="6 9" id="KW-1133">Transmembrane helix</keyword>
<keyword evidence="3 9" id="KW-1003">Cell membrane</keyword>
<dbReference type="eggNOG" id="COG0815">
    <property type="taxonomic scope" value="Bacteria"/>
</dbReference>
<comment type="similarity">
    <text evidence="2 9">Belongs to the CN hydrolase family. Apolipoprotein N-acyltransferase subfamily.</text>
</comment>
<keyword evidence="8 9" id="KW-0012">Acyltransferase</keyword>
<evidence type="ECO:0000313" key="13">
    <source>
        <dbReference type="Proteomes" id="UP000186110"/>
    </source>
</evidence>
<accession>A0A1P8K6M0</accession>
<feature type="chain" id="PRO_5010304474" description="Apolipoprotein N-acyltransferase" evidence="10">
    <location>
        <begin position="30"/>
        <end position="525"/>
    </location>
</feature>
<dbReference type="Pfam" id="PF20154">
    <property type="entry name" value="LNT_N"/>
    <property type="match status" value="1"/>
</dbReference>
<dbReference type="KEGG" id="rsb:RS694_03200"/>
<organism evidence="12 13">
    <name type="scientific">Rhodoferax saidenbachensis</name>
    <dbReference type="NCBI Taxonomy" id="1484693"/>
    <lineage>
        <taxon>Bacteria</taxon>
        <taxon>Pseudomonadati</taxon>
        <taxon>Pseudomonadota</taxon>
        <taxon>Betaproteobacteria</taxon>
        <taxon>Burkholderiales</taxon>
        <taxon>Comamonadaceae</taxon>
        <taxon>Rhodoferax</taxon>
    </lineage>
</organism>
<evidence type="ECO:0000256" key="5">
    <source>
        <dbReference type="ARBA" id="ARBA00022692"/>
    </source>
</evidence>
<feature type="transmembrane region" description="Helical" evidence="9">
    <location>
        <begin position="488"/>
        <end position="513"/>
    </location>
</feature>
<evidence type="ECO:0000256" key="2">
    <source>
        <dbReference type="ARBA" id="ARBA00010065"/>
    </source>
</evidence>
<dbReference type="PANTHER" id="PTHR38686">
    <property type="entry name" value="APOLIPOPROTEIN N-ACYLTRANSFERASE"/>
    <property type="match status" value="1"/>
</dbReference>
<keyword evidence="13" id="KW-1185">Reference proteome</keyword>
<feature type="transmembrane region" description="Helical" evidence="9">
    <location>
        <begin position="204"/>
        <end position="224"/>
    </location>
</feature>
<dbReference type="PANTHER" id="PTHR38686:SF1">
    <property type="entry name" value="APOLIPOPROTEIN N-ACYLTRANSFERASE"/>
    <property type="match status" value="1"/>
</dbReference>
<dbReference type="InterPro" id="IPR003010">
    <property type="entry name" value="C-N_Hydrolase"/>
</dbReference>
<feature type="transmembrane region" description="Helical" evidence="9">
    <location>
        <begin position="45"/>
        <end position="62"/>
    </location>
</feature>
<feature type="transmembrane region" description="Helical" evidence="9">
    <location>
        <begin position="134"/>
        <end position="155"/>
    </location>
</feature>
<evidence type="ECO:0000256" key="3">
    <source>
        <dbReference type="ARBA" id="ARBA00022475"/>
    </source>
</evidence>
<keyword evidence="12" id="KW-0449">Lipoprotein</keyword>
<evidence type="ECO:0000256" key="10">
    <source>
        <dbReference type="SAM" id="SignalP"/>
    </source>
</evidence>
<keyword evidence="10" id="KW-0732">Signal</keyword>
<comment type="function">
    <text evidence="9">Catalyzes the phospholipid dependent N-acylation of the N-terminal cysteine of apolipoprotein, the last step in lipoprotein maturation.</text>
</comment>
<comment type="subcellular location">
    <subcellularLocation>
        <location evidence="1 9">Cell membrane</location>
        <topology evidence="1 9">Multi-pass membrane protein</topology>
    </subcellularLocation>
</comment>
<evidence type="ECO:0000259" key="11">
    <source>
        <dbReference type="PROSITE" id="PS50263"/>
    </source>
</evidence>
<feature type="signal peptide" evidence="10">
    <location>
        <begin position="1"/>
        <end position="29"/>
    </location>
</feature>
<dbReference type="GO" id="GO:0005886">
    <property type="term" value="C:plasma membrane"/>
    <property type="evidence" value="ECO:0007669"/>
    <property type="project" value="UniProtKB-SubCell"/>
</dbReference>
<dbReference type="STRING" id="1484693.RS694_03200"/>
<dbReference type="GO" id="GO:0016410">
    <property type="term" value="F:N-acyltransferase activity"/>
    <property type="evidence" value="ECO:0007669"/>
    <property type="project" value="UniProtKB-UniRule"/>
</dbReference>
<reference evidence="12 13" key="1">
    <citation type="submission" date="2017-01" db="EMBL/GenBank/DDBJ databases">
        <authorList>
            <person name="Mah S.A."/>
            <person name="Swanson W.J."/>
            <person name="Moy G.W."/>
            <person name="Vacquier V.D."/>
        </authorList>
    </citation>
    <scope>NUCLEOTIDE SEQUENCE [LARGE SCALE GENOMIC DNA]</scope>
    <source>
        <strain evidence="12 13">DSM 22694</strain>
    </source>
</reference>
<dbReference type="EC" id="2.3.1.269" evidence="9"/>
<feature type="transmembrane region" description="Helical" evidence="9">
    <location>
        <begin position="175"/>
        <end position="197"/>
    </location>
</feature>
<keyword evidence="7 9" id="KW-0472">Membrane</keyword>
<name>A0A1P8K6M0_9BURK</name>
<feature type="domain" description="CN hydrolase" evidence="11">
    <location>
        <begin position="239"/>
        <end position="481"/>
    </location>
</feature>
<evidence type="ECO:0000256" key="6">
    <source>
        <dbReference type="ARBA" id="ARBA00022989"/>
    </source>
</evidence>
<gene>
    <name evidence="9" type="primary">lnt</name>
    <name evidence="12" type="ORF">RS694_03200</name>
</gene>
<evidence type="ECO:0000256" key="7">
    <source>
        <dbReference type="ARBA" id="ARBA00023136"/>
    </source>
</evidence>
<sequence>MAGAGFLTRTTALPKSLFAIILVAACANAASVAWPFDLIFAKGETLWWLQTLALAALCWVLGRCQSPKQAAVVGGVFATVWLSTTFWWLFVAMHTYAGLNPLLTVAAIVALAAALGLYYAAACAAFWYLLRNRVWLASLTFAALWTMAEMARGTWLTGFGWGAVGYAHIDAPLAWYAPWVGAYGMTAIAAWLSAVVACIGRRQIGLFAAAAVVLLLPSVVPASWNTWSQPTGSLSVTLLQGNIPQDEKFQPGSGVPLALQWYGEQLLASRGDLVVAPETAIPLLPQQLPEGYWAALQSRFAAGGQTALIGIPLGNYNQGYTNSVIGLAPGQSGTWHYDKHHLVPFGEFIPPLFKWFTRMMNIPLGDFNRGAIGQPSFAAHGQRLAPNICYEDLFGEELGARFIDASLAPTVFVNVSNIGWFGDTVAIDQHLHISRMRALEFERPFVRATNTGATVIMDHRAQVLAALPRHTRAVLTGEVQGRSGTTPFAWWVSRFGLWPVWLLAIVVCAFAAWRVRRGATSPIAP</sequence>
<dbReference type="AlphaFoldDB" id="A0A1P8K6M0"/>
<dbReference type="UniPathway" id="UPA00666"/>
<dbReference type="EMBL" id="CP019239">
    <property type="protein sequence ID" value="APW41649.1"/>
    <property type="molecule type" value="Genomic_DNA"/>
</dbReference>
<dbReference type="Gene3D" id="3.60.110.10">
    <property type="entry name" value="Carbon-nitrogen hydrolase"/>
    <property type="match status" value="1"/>
</dbReference>
<dbReference type="SUPFAM" id="SSF56317">
    <property type="entry name" value="Carbon-nitrogen hydrolase"/>
    <property type="match status" value="1"/>
</dbReference>
<feature type="transmembrane region" description="Helical" evidence="9">
    <location>
        <begin position="102"/>
        <end position="127"/>
    </location>
</feature>
<feature type="transmembrane region" description="Helical" evidence="9">
    <location>
        <begin position="69"/>
        <end position="90"/>
    </location>
</feature>
<keyword evidence="5 9" id="KW-0812">Transmembrane</keyword>
<dbReference type="HAMAP" id="MF_01148">
    <property type="entry name" value="Lnt"/>
    <property type="match status" value="1"/>
</dbReference>
<dbReference type="PROSITE" id="PS50263">
    <property type="entry name" value="CN_HYDROLASE"/>
    <property type="match status" value="1"/>
</dbReference>
<comment type="catalytic activity">
    <reaction evidence="9">
        <text>N-terminal S-1,2-diacyl-sn-glyceryl-L-cysteinyl-[lipoprotein] + a glycerophospholipid = N-acyl-S-1,2-diacyl-sn-glyceryl-L-cysteinyl-[lipoprotein] + a 2-acyl-sn-glycero-3-phospholipid + H(+)</text>
        <dbReference type="Rhea" id="RHEA:48228"/>
        <dbReference type="Rhea" id="RHEA-COMP:14681"/>
        <dbReference type="Rhea" id="RHEA-COMP:14684"/>
        <dbReference type="ChEBI" id="CHEBI:15378"/>
        <dbReference type="ChEBI" id="CHEBI:136912"/>
        <dbReference type="ChEBI" id="CHEBI:140656"/>
        <dbReference type="ChEBI" id="CHEBI:140657"/>
        <dbReference type="ChEBI" id="CHEBI:140660"/>
        <dbReference type="EC" id="2.3.1.269"/>
    </reaction>
</comment>
<dbReference type="CDD" id="cd07571">
    <property type="entry name" value="ALP_N-acyl_transferase"/>
    <property type="match status" value="1"/>
</dbReference>
<keyword evidence="4 9" id="KW-0808">Transferase</keyword>
<dbReference type="InterPro" id="IPR004563">
    <property type="entry name" value="Apolipo_AcylTrfase"/>
</dbReference>
<dbReference type="Proteomes" id="UP000186110">
    <property type="component" value="Chromosome"/>
</dbReference>
<evidence type="ECO:0000256" key="8">
    <source>
        <dbReference type="ARBA" id="ARBA00023315"/>
    </source>
</evidence>
<evidence type="ECO:0000313" key="12">
    <source>
        <dbReference type="EMBL" id="APW41649.1"/>
    </source>
</evidence>
<proteinExistence type="inferred from homology"/>
<dbReference type="NCBIfam" id="TIGR00546">
    <property type="entry name" value="lnt"/>
    <property type="match status" value="1"/>
</dbReference>
<dbReference type="InterPro" id="IPR045378">
    <property type="entry name" value="LNT_N"/>
</dbReference>
<evidence type="ECO:0000256" key="4">
    <source>
        <dbReference type="ARBA" id="ARBA00022679"/>
    </source>
</evidence>
<evidence type="ECO:0000256" key="1">
    <source>
        <dbReference type="ARBA" id="ARBA00004651"/>
    </source>
</evidence>
<dbReference type="GO" id="GO:0042158">
    <property type="term" value="P:lipoprotein biosynthetic process"/>
    <property type="evidence" value="ECO:0007669"/>
    <property type="project" value="UniProtKB-UniRule"/>
</dbReference>